<dbReference type="EMBL" id="MLAK01000605">
    <property type="protein sequence ID" value="OHT10630.1"/>
    <property type="molecule type" value="Genomic_DNA"/>
</dbReference>
<feature type="region of interest" description="Disordered" evidence="2">
    <location>
        <begin position="479"/>
        <end position="520"/>
    </location>
</feature>
<feature type="compositionally biased region" description="Low complexity" evidence="2">
    <location>
        <begin position="442"/>
        <end position="462"/>
    </location>
</feature>
<feature type="compositionally biased region" description="Basic and acidic residues" evidence="2">
    <location>
        <begin position="293"/>
        <end position="308"/>
    </location>
</feature>
<keyword evidence="1" id="KW-0175">Coiled coil</keyword>
<comment type="caution">
    <text evidence="3">The sequence shown here is derived from an EMBL/GenBank/DDBJ whole genome shotgun (WGS) entry which is preliminary data.</text>
</comment>
<reference evidence="3" key="1">
    <citation type="submission" date="2016-10" db="EMBL/GenBank/DDBJ databases">
        <authorList>
            <person name="Benchimol M."/>
            <person name="Almeida L.G."/>
            <person name="Vasconcelos A.T."/>
            <person name="Perreira-Neves A."/>
            <person name="Rosa I.A."/>
            <person name="Tasca T."/>
            <person name="Bogo M.R."/>
            <person name="de Souza W."/>
        </authorList>
    </citation>
    <scope>NUCLEOTIDE SEQUENCE [LARGE SCALE GENOMIC DNA]</scope>
    <source>
        <strain evidence="3">K</strain>
    </source>
</reference>
<feature type="region of interest" description="Disordered" evidence="2">
    <location>
        <begin position="272"/>
        <end position="318"/>
    </location>
</feature>
<feature type="compositionally biased region" description="Basic and acidic residues" evidence="2">
    <location>
        <begin position="511"/>
        <end position="520"/>
    </location>
</feature>
<evidence type="ECO:0000256" key="1">
    <source>
        <dbReference type="SAM" id="Coils"/>
    </source>
</evidence>
<feature type="coiled-coil region" evidence="1">
    <location>
        <begin position="199"/>
        <end position="233"/>
    </location>
</feature>
<evidence type="ECO:0000313" key="3">
    <source>
        <dbReference type="EMBL" id="OHT10630.1"/>
    </source>
</evidence>
<keyword evidence="4" id="KW-1185">Reference proteome</keyword>
<feature type="region of interest" description="Disordered" evidence="2">
    <location>
        <begin position="428"/>
        <end position="462"/>
    </location>
</feature>
<dbReference type="VEuPathDB" id="TrichDB:TRFO_04119"/>
<sequence>MTASPMRRVQSARTQQINDIFKYCPELSQQYRSPRKSITNIDSSDQRELIEQRQKLSQQILFTKSQIAPLRQKAEELTITVKNHHPEFFENLNSMICPNINSNIRPNMHSNNDSDNFELFFNGEINSPEYQKLNSLKNEKESLENDINRIKELTSKDYILKISNDVEMYRNSLNSIKDLVQRGKDILVEKRNSYEIIVNSEIYEEINNQRNTIEELQNKLSILVDEGKEINDNISMIINNVPEVCKMNQMVLFLQRRLSSLQYDKNMKREELLRITNNHSSRKSPRAKSRRKMSSDIEQRMKSRKSESPSRGAVNPFDYNSSDVNNFSQFQNKALSKEHKMANSMKAIDEKLSHQCKSLKRFHSNSDIGDENLANLSFLMKTNPNSYENVLDDKFYDDIETMIQRNHEELNKRKLVDQINSENKACQLNHSTKNNQNSANTSNIENYMSENSNENNNESLKNNLNSSFREMLPRLKIKQPPPLNVQILPPPPSPPLHSYESRSPRNIRSPNVERHEKSPRIVRFVFEDSKAQMQ</sequence>
<feature type="compositionally biased region" description="Basic residues" evidence="2">
    <location>
        <begin position="280"/>
        <end position="292"/>
    </location>
</feature>
<gene>
    <name evidence="3" type="ORF">TRFO_04119</name>
</gene>
<dbReference type="Proteomes" id="UP000179807">
    <property type="component" value="Unassembled WGS sequence"/>
</dbReference>
<dbReference type="GeneID" id="94826405"/>
<dbReference type="AlphaFoldDB" id="A0A1J4KLR3"/>
<proteinExistence type="predicted"/>
<accession>A0A1J4KLR3</accession>
<organism evidence="3 4">
    <name type="scientific">Tritrichomonas foetus</name>
    <dbReference type="NCBI Taxonomy" id="1144522"/>
    <lineage>
        <taxon>Eukaryota</taxon>
        <taxon>Metamonada</taxon>
        <taxon>Parabasalia</taxon>
        <taxon>Tritrichomonadida</taxon>
        <taxon>Tritrichomonadidae</taxon>
        <taxon>Tritrichomonas</taxon>
    </lineage>
</organism>
<dbReference type="RefSeq" id="XP_068363766.1">
    <property type="nucleotide sequence ID" value="XM_068491701.1"/>
</dbReference>
<evidence type="ECO:0000313" key="4">
    <source>
        <dbReference type="Proteomes" id="UP000179807"/>
    </source>
</evidence>
<feature type="compositionally biased region" description="Pro residues" evidence="2">
    <location>
        <begin position="479"/>
        <end position="495"/>
    </location>
</feature>
<feature type="compositionally biased region" description="Polar residues" evidence="2">
    <location>
        <begin position="428"/>
        <end position="441"/>
    </location>
</feature>
<name>A0A1J4KLR3_9EUKA</name>
<protein>
    <submittedName>
        <fullName evidence="3">Uncharacterized protein</fullName>
    </submittedName>
</protein>
<evidence type="ECO:0000256" key="2">
    <source>
        <dbReference type="SAM" id="MobiDB-lite"/>
    </source>
</evidence>